<keyword evidence="2" id="KW-1185">Reference proteome</keyword>
<organism evidence="1 2">
    <name type="scientific">Paractinoplanes abujensis</name>
    <dbReference type="NCBI Taxonomy" id="882441"/>
    <lineage>
        <taxon>Bacteria</taxon>
        <taxon>Bacillati</taxon>
        <taxon>Actinomycetota</taxon>
        <taxon>Actinomycetes</taxon>
        <taxon>Micromonosporales</taxon>
        <taxon>Micromonosporaceae</taxon>
        <taxon>Paractinoplanes</taxon>
    </lineage>
</organism>
<protein>
    <submittedName>
        <fullName evidence="1">Uncharacterized protein</fullName>
    </submittedName>
</protein>
<accession>A0A7W7CNY0</accession>
<evidence type="ECO:0000313" key="2">
    <source>
        <dbReference type="Proteomes" id="UP000542742"/>
    </source>
</evidence>
<gene>
    <name evidence="1" type="ORF">BKA14_000424</name>
</gene>
<reference evidence="1 2" key="1">
    <citation type="submission" date="2020-08" db="EMBL/GenBank/DDBJ databases">
        <title>Sequencing the genomes of 1000 actinobacteria strains.</title>
        <authorList>
            <person name="Klenk H.-P."/>
        </authorList>
    </citation>
    <scope>NUCLEOTIDE SEQUENCE [LARGE SCALE GENOMIC DNA]</scope>
    <source>
        <strain evidence="1 2">DSM 45518</strain>
    </source>
</reference>
<evidence type="ECO:0000313" key="1">
    <source>
        <dbReference type="EMBL" id="MBB4690276.1"/>
    </source>
</evidence>
<sequence>MATLLTEQEKEQFRGNVYVAVSAEFRSRMPPRFDPSELLIRLYEAFQPPDFAEERGTAMKGALAWAEECLVPPWRDTYADEELRQEALTVLMGSHRRMCPQIHPAVIALPTDRHRWVYLLFRFRRFKESGALEVIGMSRDDFRRHHAEAREIIRSHLKR</sequence>
<comment type="caution">
    <text evidence="1">The sequence shown here is derived from an EMBL/GenBank/DDBJ whole genome shotgun (WGS) entry which is preliminary data.</text>
</comment>
<name>A0A7W7CNY0_9ACTN</name>
<dbReference type="AlphaFoldDB" id="A0A7W7CNY0"/>
<proteinExistence type="predicted"/>
<dbReference type="EMBL" id="JACHMF010000001">
    <property type="protein sequence ID" value="MBB4690276.1"/>
    <property type="molecule type" value="Genomic_DNA"/>
</dbReference>
<dbReference type="RefSeq" id="WP_184949256.1">
    <property type="nucleotide sequence ID" value="NZ_BOMC01000050.1"/>
</dbReference>
<dbReference type="Proteomes" id="UP000542742">
    <property type="component" value="Unassembled WGS sequence"/>
</dbReference>